<sequence length="551" mass="62298">MGIAELNRQAGLNLGLAEIFHQYSIGSKDDGWVYYLRIRRRREKIIKDTPDKDVNDDDFFWVSGNFEDHQAQIPGRSINWKKGEPDSAHLASHYSYPNLNILRAALRIKERSWTKLLNFEPTYRYSGRRKARVTDFLLEEAPEPDPTLPEIRLVPLTAEEEMAKKSRVRALLTATTRAEVPPTIETQPAVVALPSQRPSSSRPSKRARSTSTEQQLVDEVESIPQSPQPILQPEQTDRAESSNWAPKLTFNDRDIKDSNSVVAEKDHQLAFNLAKSVCLPKDMEHHLKQLNTEMKSIRFTSKSMILALQKNNITYKKVQELRKTTRQAMAEAEAKVAELEEAEKKMAEMQAETGRLADLVNSAEAEKQKAAIAMKDKYLRELVKLEKRKDTEITQLKKSAEGAEKQGYKQGYKKAEDAYVKQCDAAKELFFKCGWRAAVEKLGHDQQTEVFNPPAYFIPKSLAEYADALQQEFLEDSDSDDSSASEDIPVVSADPSLRLEPMVEDLPIEQPSDTVVPTETILATESELPLETGLQVDGDAAFDAEIEELFS</sequence>
<feature type="coiled-coil region" evidence="1">
    <location>
        <begin position="315"/>
        <end position="395"/>
    </location>
</feature>
<proteinExistence type="predicted"/>
<protein>
    <submittedName>
        <fullName evidence="3">Uncharacterized protein</fullName>
    </submittedName>
</protein>
<name>A0A7J7FTJ5_CAMSI</name>
<evidence type="ECO:0000313" key="3">
    <source>
        <dbReference type="EMBL" id="KAF5931685.1"/>
    </source>
</evidence>
<evidence type="ECO:0000313" key="4">
    <source>
        <dbReference type="Proteomes" id="UP000593564"/>
    </source>
</evidence>
<dbReference type="AlphaFoldDB" id="A0A7J7FTJ5"/>
<keyword evidence="4" id="KW-1185">Reference proteome</keyword>
<dbReference type="EMBL" id="JACBKZ010000014">
    <property type="protein sequence ID" value="KAF5931685.1"/>
    <property type="molecule type" value="Genomic_DNA"/>
</dbReference>
<comment type="caution">
    <text evidence="3">The sequence shown here is derived from an EMBL/GenBank/DDBJ whole genome shotgun (WGS) entry which is preliminary data.</text>
</comment>
<feature type="region of interest" description="Disordered" evidence="2">
    <location>
        <begin position="474"/>
        <end position="494"/>
    </location>
</feature>
<feature type="compositionally biased region" description="Low complexity" evidence="2">
    <location>
        <begin position="222"/>
        <end position="234"/>
    </location>
</feature>
<dbReference type="Proteomes" id="UP000593564">
    <property type="component" value="Unassembled WGS sequence"/>
</dbReference>
<feature type="region of interest" description="Disordered" evidence="2">
    <location>
        <begin position="179"/>
        <end position="247"/>
    </location>
</feature>
<evidence type="ECO:0000256" key="2">
    <source>
        <dbReference type="SAM" id="MobiDB-lite"/>
    </source>
</evidence>
<evidence type="ECO:0000256" key="1">
    <source>
        <dbReference type="SAM" id="Coils"/>
    </source>
</evidence>
<feature type="compositionally biased region" description="Acidic residues" evidence="2">
    <location>
        <begin position="474"/>
        <end position="484"/>
    </location>
</feature>
<gene>
    <name evidence="3" type="ORF">HYC85_027856</name>
</gene>
<accession>A0A7J7FTJ5</accession>
<reference evidence="3 4" key="2">
    <citation type="submission" date="2020-07" db="EMBL/GenBank/DDBJ databases">
        <title>Genome assembly of wild tea tree DASZ reveals pedigree and selection history of tea varieties.</title>
        <authorList>
            <person name="Zhang W."/>
        </authorList>
    </citation>
    <scope>NUCLEOTIDE SEQUENCE [LARGE SCALE GENOMIC DNA]</scope>
    <source>
        <strain evidence="4">cv. G240</strain>
        <tissue evidence="3">Leaf</tissue>
    </source>
</reference>
<reference evidence="4" key="1">
    <citation type="journal article" date="2020" name="Nat. Commun.">
        <title>Genome assembly of wild tea tree DASZ reveals pedigree and selection history of tea varieties.</title>
        <authorList>
            <person name="Zhang W."/>
            <person name="Zhang Y."/>
            <person name="Qiu H."/>
            <person name="Guo Y."/>
            <person name="Wan H."/>
            <person name="Zhang X."/>
            <person name="Scossa F."/>
            <person name="Alseekh S."/>
            <person name="Zhang Q."/>
            <person name="Wang P."/>
            <person name="Xu L."/>
            <person name="Schmidt M.H."/>
            <person name="Jia X."/>
            <person name="Li D."/>
            <person name="Zhu A."/>
            <person name="Guo F."/>
            <person name="Chen W."/>
            <person name="Ni D."/>
            <person name="Usadel B."/>
            <person name="Fernie A.R."/>
            <person name="Wen W."/>
        </authorList>
    </citation>
    <scope>NUCLEOTIDE SEQUENCE [LARGE SCALE GENOMIC DNA]</scope>
    <source>
        <strain evidence="4">cv. G240</strain>
    </source>
</reference>
<organism evidence="3 4">
    <name type="scientific">Camellia sinensis</name>
    <name type="common">Tea plant</name>
    <name type="synonym">Thea sinensis</name>
    <dbReference type="NCBI Taxonomy" id="4442"/>
    <lineage>
        <taxon>Eukaryota</taxon>
        <taxon>Viridiplantae</taxon>
        <taxon>Streptophyta</taxon>
        <taxon>Embryophyta</taxon>
        <taxon>Tracheophyta</taxon>
        <taxon>Spermatophyta</taxon>
        <taxon>Magnoliopsida</taxon>
        <taxon>eudicotyledons</taxon>
        <taxon>Gunneridae</taxon>
        <taxon>Pentapetalae</taxon>
        <taxon>asterids</taxon>
        <taxon>Ericales</taxon>
        <taxon>Theaceae</taxon>
        <taxon>Camellia</taxon>
    </lineage>
</organism>
<keyword evidence="1" id="KW-0175">Coiled coil</keyword>